<evidence type="ECO:0000313" key="1">
    <source>
        <dbReference type="EMBL" id="KAI0055115.1"/>
    </source>
</evidence>
<comment type="caution">
    <text evidence="1">The sequence shown here is derived from an EMBL/GenBank/DDBJ whole genome shotgun (WGS) entry which is preliminary data.</text>
</comment>
<proteinExistence type="predicted"/>
<feature type="non-terminal residue" evidence="1">
    <location>
        <position position="87"/>
    </location>
</feature>
<accession>A0ACB8SF83</accession>
<sequence length="87" mass="9756">MRKRGVPKTLTDWAARKLRSRHTILTFDGFRSDPYTLDCGADQGCPISGPLFQFYDADLLDIPRRDDGEDSIAFVDDTSLLTVGDTM</sequence>
<name>A0ACB8SF83_9AGAM</name>
<keyword evidence="2" id="KW-1185">Reference proteome</keyword>
<organism evidence="1 2">
    <name type="scientific">Artomyces pyxidatus</name>
    <dbReference type="NCBI Taxonomy" id="48021"/>
    <lineage>
        <taxon>Eukaryota</taxon>
        <taxon>Fungi</taxon>
        <taxon>Dikarya</taxon>
        <taxon>Basidiomycota</taxon>
        <taxon>Agaricomycotina</taxon>
        <taxon>Agaricomycetes</taxon>
        <taxon>Russulales</taxon>
        <taxon>Auriscalpiaceae</taxon>
        <taxon>Artomyces</taxon>
    </lineage>
</organism>
<evidence type="ECO:0000313" key="2">
    <source>
        <dbReference type="Proteomes" id="UP000814140"/>
    </source>
</evidence>
<reference evidence="1" key="1">
    <citation type="submission" date="2021-03" db="EMBL/GenBank/DDBJ databases">
        <authorList>
            <consortium name="DOE Joint Genome Institute"/>
            <person name="Ahrendt S."/>
            <person name="Looney B.P."/>
            <person name="Miyauchi S."/>
            <person name="Morin E."/>
            <person name="Drula E."/>
            <person name="Courty P.E."/>
            <person name="Chicoki N."/>
            <person name="Fauchery L."/>
            <person name="Kohler A."/>
            <person name="Kuo A."/>
            <person name="Labutti K."/>
            <person name="Pangilinan J."/>
            <person name="Lipzen A."/>
            <person name="Riley R."/>
            <person name="Andreopoulos W."/>
            <person name="He G."/>
            <person name="Johnson J."/>
            <person name="Barry K.W."/>
            <person name="Grigoriev I.V."/>
            <person name="Nagy L."/>
            <person name="Hibbett D."/>
            <person name="Henrissat B."/>
            <person name="Matheny P.B."/>
            <person name="Labbe J."/>
            <person name="Martin F."/>
        </authorList>
    </citation>
    <scope>NUCLEOTIDE SEQUENCE</scope>
    <source>
        <strain evidence="1">HHB10654</strain>
    </source>
</reference>
<protein>
    <submittedName>
        <fullName evidence="1">Uncharacterized protein</fullName>
    </submittedName>
</protein>
<dbReference type="EMBL" id="MU277311">
    <property type="protein sequence ID" value="KAI0055115.1"/>
    <property type="molecule type" value="Genomic_DNA"/>
</dbReference>
<gene>
    <name evidence="1" type="ORF">BV25DRAFT_1766755</name>
</gene>
<dbReference type="Proteomes" id="UP000814140">
    <property type="component" value="Unassembled WGS sequence"/>
</dbReference>
<reference evidence="1" key="2">
    <citation type="journal article" date="2022" name="New Phytol.">
        <title>Evolutionary transition to the ectomycorrhizal habit in the genomes of a hyperdiverse lineage of mushroom-forming fungi.</title>
        <authorList>
            <person name="Looney B."/>
            <person name="Miyauchi S."/>
            <person name="Morin E."/>
            <person name="Drula E."/>
            <person name="Courty P.E."/>
            <person name="Kohler A."/>
            <person name="Kuo A."/>
            <person name="LaButti K."/>
            <person name="Pangilinan J."/>
            <person name="Lipzen A."/>
            <person name="Riley R."/>
            <person name="Andreopoulos W."/>
            <person name="He G."/>
            <person name="Johnson J."/>
            <person name="Nolan M."/>
            <person name="Tritt A."/>
            <person name="Barry K.W."/>
            <person name="Grigoriev I.V."/>
            <person name="Nagy L.G."/>
            <person name="Hibbett D."/>
            <person name="Henrissat B."/>
            <person name="Matheny P.B."/>
            <person name="Labbe J."/>
            <person name="Martin F.M."/>
        </authorList>
    </citation>
    <scope>NUCLEOTIDE SEQUENCE</scope>
    <source>
        <strain evidence="1">HHB10654</strain>
    </source>
</reference>